<keyword evidence="2" id="KW-1185">Reference proteome</keyword>
<gene>
    <name evidence="1" type="ORF">NAEGRDRAFT_63449</name>
</gene>
<organism evidence="2">
    <name type="scientific">Naegleria gruberi</name>
    <name type="common">Amoeba</name>
    <dbReference type="NCBI Taxonomy" id="5762"/>
    <lineage>
        <taxon>Eukaryota</taxon>
        <taxon>Discoba</taxon>
        <taxon>Heterolobosea</taxon>
        <taxon>Tetramitia</taxon>
        <taxon>Eutetramitia</taxon>
        <taxon>Vahlkampfiidae</taxon>
        <taxon>Naegleria</taxon>
    </lineage>
</organism>
<accession>D2V3Q4</accession>
<dbReference type="Proteomes" id="UP000006671">
    <property type="component" value="Unassembled WGS sequence"/>
</dbReference>
<dbReference type="InParanoid" id="D2V3Q4"/>
<dbReference type="OrthoDB" id="10250340at2759"/>
<dbReference type="KEGG" id="ngr:NAEGRDRAFT_63449"/>
<dbReference type="GeneID" id="8852396"/>
<reference evidence="1 2" key="1">
    <citation type="journal article" date="2010" name="Cell">
        <title>The genome of Naegleria gruberi illuminates early eukaryotic versatility.</title>
        <authorList>
            <person name="Fritz-Laylin L.K."/>
            <person name="Prochnik S.E."/>
            <person name="Ginger M.L."/>
            <person name="Dacks J.B."/>
            <person name="Carpenter M.L."/>
            <person name="Field M.C."/>
            <person name="Kuo A."/>
            <person name="Paredez A."/>
            <person name="Chapman J."/>
            <person name="Pham J."/>
            <person name="Shu S."/>
            <person name="Neupane R."/>
            <person name="Cipriano M."/>
            <person name="Mancuso J."/>
            <person name="Tu H."/>
            <person name="Salamov A."/>
            <person name="Lindquist E."/>
            <person name="Shapiro H."/>
            <person name="Lucas S."/>
            <person name="Grigoriev I.V."/>
            <person name="Cande W.Z."/>
            <person name="Fulton C."/>
            <person name="Rokhsar D.S."/>
            <person name="Dawson S.C."/>
        </authorList>
    </citation>
    <scope>NUCLEOTIDE SEQUENCE [LARGE SCALE GENOMIC DNA]</scope>
    <source>
        <strain evidence="1 2">NEG-M</strain>
    </source>
</reference>
<proteinExistence type="predicted"/>
<dbReference type="InterPro" id="IPR036249">
    <property type="entry name" value="Thioredoxin-like_sf"/>
</dbReference>
<dbReference type="OMA" id="CCFAEPF"/>
<evidence type="ECO:0000313" key="2">
    <source>
        <dbReference type="Proteomes" id="UP000006671"/>
    </source>
</evidence>
<dbReference type="VEuPathDB" id="AmoebaDB:NAEGRDRAFT_63449"/>
<name>D2V3Q4_NAEGR</name>
<dbReference type="Gene3D" id="3.40.30.10">
    <property type="entry name" value="Glutaredoxin"/>
    <property type="match status" value="1"/>
</dbReference>
<dbReference type="SUPFAM" id="SSF52833">
    <property type="entry name" value="Thioredoxin-like"/>
    <property type="match status" value="1"/>
</dbReference>
<evidence type="ECO:0000313" key="1">
    <source>
        <dbReference type="EMBL" id="EFC48814.1"/>
    </source>
</evidence>
<dbReference type="AlphaFoldDB" id="D2V3Q4"/>
<dbReference type="RefSeq" id="XP_002681558.1">
    <property type="nucleotide sequence ID" value="XM_002681512.1"/>
</dbReference>
<dbReference type="EMBL" id="GG738850">
    <property type="protein sequence ID" value="EFC48814.1"/>
    <property type="molecule type" value="Genomic_DNA"/>
</dbReference>
<dbReference type="eggNOG" id="ENOG502SDWA">
    <property type="taxonomic scope" value="Eukaryota"/>
</dbReference>
<protein>
    <submittedName>
        <fullName evidence="1">Predicted protein</fullName>
    </submittedName>
</protein>
<sequence length="141" mass="16018">MTESVSIRWDVSDLVRDSLLSKSDMKLIVCCFAEPFSPISRGLAKCFEEIRMGDSVSYAQIFILDPTENIQFALECNVKACPAIVFFWEGKQVSIQRNGWDEDTKFVGVTSKENYINLIRLLREIAEDANQDNLILKAQGM</sequence>